<keyword evidence="7 18" id="KW-0679">Respiratory chain</keyword>
<evidence type="ECO:0000256" key="3">
    <source>
        <dbReference type="ARBA" id="ARBA00007012"/>
    </source>
</evidence>
<reference evidence="21" key="1">
    <citation type="journal article" date="2019" name="Mitochondrial DNA Part B Resour">
        <title>The complete mitochondrial genome of a walnut weevil, Alcidodes juglans Chao (Coleoptera: Curculionidae).</title>
        <authorList>
            <person name="Xu K."/>
            <person name="Chen X."/>
            <person name="Xu L."/>
            <person name="Yang W."/>
            <person name="Wang Y."/>
            <person name="Li C."/>
        </authorList>
    </citation>
    <scope>NUCLEOTIDE SEQUENCE</scope>
</reference>
<dbReference type="CTD" id="4536"/>
<protein>
    <recommendedName>
        <fullName evidence="5 18">NADH-ubiquinone oxidoreductase chain 2</fullName>
        <ecNumber evidence="4 18">7.1.1.2</ecNumber>
    </recommendedName>
</protein>
<dbReference type="PRINTS" id="PR01436">
    <property type="entry name" value="NADHDHGNASE2"/>
</dbReference>
<evidence type="ECO:0000256" key="5">
    <source>
        <dbReference type="ARBA" id="ARBA00021008"/>
    </source>
</evidence>
<dbReference type="PANTHER" id="PTHR46552:SF1">
    <property type="entry name" value="NADH-UBIQUINONE OXIDOREDUCTASE CHAIN 2"/>
    <property type="match status" value="1"/>
</dbReference>
<feature type="chain" id="PRO_5019757492" description="NADH-ubiquinone oxidoreductase chain 2" evidence="19">
    <location>
        <begin position="21"/>
        <end position="339"/>
    </location>
</feature>
<dbReference type="GO" id="GO:0005743">
    <property type="term" value="C:mitochondrial inner membrane"/>
    <property type="evidence" value="ECO:0007669"/>
    <property type="project" value="UniProtKB-SubCell"/>
</dbReference>
<organism evidence="21">
    <name type="scientific">Alcidodes juglans</name>
    <dbReference type="NCBI Taxonomy" id="2530216"/>
    <lineage>
        <taxon>Eukaryota</taxon>
        <taxon>Metazoa</taxon>
        <taxon>Ecdysozoa</taxon>
        <taxon>Arthropoda</taxon>
        <taxon>Hexapoda</taxon>
        <taxon>Insecta</taxon>
        <taxon>Pterygota</taxon>
        <taxon>Neoptera</taxon>
        <taxon>Endopterygota</taxon>
        <taxon>Coleoptera</taxon>
        <taxon>Polyphaga</taxon>
        <taxon>Cucujiformia</taxon>
        <taxon>Curculionidae</taxon>
        <taxon>Molytinae</taxon>
        <taxon>Mecysolobini</taxon>
        <taxon>Alcidodes</taxon>
    </lineage>
</organism>
<dbReference type="AlphaFoldDB" id="A0A482DS71"/>
<comment type="catalytic activity">
    <reaction evidence="17 18">
        <text>a ubiquinone + NADH + 5 H(+)(in) = a ubiquinol + NAD(+) + 4 H(+)(out)</text>
        <dbReference type="Rhea" id="RHEA:29091"/>
        <dbReference type="Rhea" id="RHEA-COMP:9565"/>
        <dbReference type="Rhea" id="RHEA-COMP:9566"/>
        <dbReference type="ChEBI" id="CHEBI:15378"/>
        <dbReference type="ChEBI" id="CHEBI:16389"/>
        <dbReference type="ChEBI" id="CHEBI:17976"/>
        <dbReference type="ChEBI" id="CHEBI:57540"/>
        <dbReference type="ChEBI" id="CHEBI:57945"/>
        <dbReference type="EC" id="7.1.1.2"/>
    </reaction>
</comment>
<sequence>MFHWHKPLFFMTMLLGSILAASTSSWLSMWVGLEMNLLSMIAFMKSYNSINNKYSTETLMKYFMTQVAASAILLIAIIVHTSSTPSNMELSMKSSIMIDVMLMMKLGVAPMHFWFPEVMKGSTWEVAYVLMTWQKIAPMIVLVHTSHSPVFISIFIIFSSLITSLQGINQTCLRKIMAYSSINHVSWMVATMINSMTIWYYYFVIYSLINLNIIMILKNHNVFDMNQLSALFNFNKKMKYLFMLNFLSLGGLPPFLGFLPKWLSVSFMVTNNHYVLVTALIIFTLISLYFYIRVSFSSYTIKSEESLIKIFNKILFFHFFINLLSLMGLILASFLTTFL</sequence>
<feature type="transmembrane region" description="Helical" evidence="18">
    <location>
        <begin position="94"/>
        <end position="114"/>
    </location>
</feature>
<evidence type="ECO:0000256" key="16">
    <source>
        <dbReference type="ARBA" id="ARBA00023136"/>
    </source>
</evidence>
<evidence type="ECO:0000256" key="18">
    <source>
        <dbReference type="RuleBase" id="RU003403"/>
    </source>
</evidence>
<dbReference type="EC" id="7.1.1.2" evidence="4 18"/>
<dbReference type="GO" id="GO:0008137">
    <property type="term" value="F:NADH dehydrogenase (ubiquinone) activity"/>
    <property type="evidence" value="ECO:0007669"/>
    <property type="project" value="UniProtKB-EC"/>
</dbReference>
<name>A0A482DS71_9CUCU</name>
<dbReference type="PANTHER" id="PTHR46552">
    <property type="entry name" value="NADH-UBIQUINONE OXIDOREDUCTASE CHAIN 2"/>
    <property type="match status" value="1"/>
</dbReference>
<dbReference type="GeneID" id="39722852"/>
<feature type="transmembrane region" description="Helical" evidence="18">
    <location>
        <begin position="238"/>
        <end position="259"/>
    </location>
</feature>
<comment type="similarity">
    <text evidence="3 18">Belongs to the complex I subunit 2 family.</text>
</comment>
<evidence type="ECO:0000256" key="9">
    <source>
        <dbReference type="ARBA" id="ARBA00022792"/>
    </source>
</evidence>
<keyword evidence="11 18" id="KW-0249">Electron transport</keyword>
<feature type="transmembrane region" description="Helical" evidence="18">
    <location>
        <begin position="199"/>
        <end position="217"/>
    </location>
</feature>
<evidence type="ECO:0000256" key="1">
    <source>
        <dbReference type="ARBA" id="ARBA00003257"/>
    </source>
</evidence>
<dbReference type="GO" id="GO:0006120">
    <property type="term" value="P:mitochondrial electron transport, NADH to ubiquinone"/>
    <property type="evidence" value="ECO:0007669"/>
    <property type="project" value="InterPro"/>
</dbReference>
<geneLocation type="mitochondrion" evidence="21"/>
<dbReference type="RefSeq" id="YP_009590304.1">
    <property type="nucleotide sequence ID" value="NC_041669.1"/>
</dbReference>
<dbReference type="Pfam" id="PF00361">
    <property type="entry name" value="Proton_antipo_M"/>
    <property type="match status" value="1"/>
</dbReference>
<evidence type="ECO:0000256" key="7">
    <source>
        <dbReference type="ARBA" id="ARBA00022660"/>
    </source>
</evidence>
<comment type="subcellular location">
    <subcellularLocation>
        <location evidence="2 18">Mitochondrion inner membrane</location>
        <topology evidence="2 18">Multi-pass membrane protein</topology>
    </subcellularLocation>
</comment>
<evidence type="ECO:0000256" key="14">
    <source>
        <dbReference type="ARBA" id="ARBA00023075"/>
    </source>
</evidence>
<feature type="transmembrane region" description="Helical" evidence="18">
    <location>
        <begin position="62"/>
        <end position="82"/>
    </location>
</feature>
<keyword evidence="12 18" id="KW-1133">Transmembrane helix</keyword>
<evidence type="ECO:0000256" key="6">
    <source>
        <dbReference type="ARBA" id="ARBA00022448"/>
    </source>
</evidence>
<evidence type="ECO:0000256" key="13">
    <source>
        <dbReference type="ARBA" id="ARBA00023027"/>
    </source>
</evidence>
<evidence type="ECO:0000256" key="12">
    <source>
        <dbReference type="ARBA" id="ARBA00022989"/>
    </source>
</evidence>
<keyword evidence="13 18" id="KW-0520">NAD</keyword>
<evidence type="ECO:0000259" key="20">
    <source>
        <dbReference type="Pfam" id="PF00361"/>
    </source>
</evidence>
<gene>
    <name evidence="21" type="primary">ND2</name>
</gene>
<proteinExistence type="inferred from homology"/>
<dbReference type="InterPro" id="IPR003917">
    <property type="entry name" value="NADH_UbQ_OxRdtase_chain2"/>
</dbReference>
<feature type="transmembrane region" description="Helical" evidence="18">
    <location>
        <begin position="315"/>
        <end position="335"/>
    </location>
</feature>
<evidence type="ECO:0000256" key="19">
    <source>
        <dbReference type="SAM" id="SignalP"/>
    </source>
</evidence>
<evidence type="ECO:0000256" key="4">
    <source>
        <dbReference type="ARBA" id="ARBA00012944"/>
    </source>
</evidence>
<evidence type="ECO:0000256" key="2">
    <source>
        <dbReference type="ARBA" id="ARBA00004448"/>
    </source>
</evidence>
<keyword evidence="19" id="KW-0732">Signal</keyword>
<evidence type="ECO:0000256" key="11">
    <source>
        <dbReference type="ARBA" id="ARBA00022982"/>
    </source>
</evidence>
<dbReference type="EMBL" id="MH819192">
    <property type="protein sequence ID" value="QBM10391.1"/>
    <property type="molecule type" value="Genomic_DNA"/>
</dbReference>
<dbReference type="InterPro" id="IPR001750">
    <property type="entry name" value="ND/Mrp_TM"/>
</dbReference>
<evidence type="ECO:0000256" key="17">
    <source>
        <dbReference type="ARBA" id="ARBA00049551"/>
    </source>
</evidence>
<keyword evidence="9 18" id="KW-0999">Mitochondrion inner membrane</keyword>
<keyword evidence="8 18" id="KW-0812">Transmembrane</keyword>
<dbReference type="InterPro" id="IPR050175">
    <property type="entry name" value="Complex_I_Subunit_2"/>
</dbReference>
<evidence type="ECO:0000256" key="10">
    <source>
        <dbReference type="ARBA" id="ARBA00022967"/>
    </source>
</evidence>
<keyword evidence="16 18" id="KW-0472">Membrane</keyword>
<keyword evidence="10 18" id="KW-1278">Translocase</keyword>
<keyword evidence="14 18" id="KW-0830">Ubiquinone</keyword>
<comment type="function">
    <text evidence="1">Core subunit of the mitochondrial membrane respiratory chain NADH dehydrogenase (Complex I) that is believed to belong to the minimal assembly required for catalysis. Complex I functions in the transfer of electrons from NADH to the respiratory chain. The immediate electron acceptor for the enzyme is believed to be ubiquinone.</text>
</comment>
<comment type="function">
    <text evidence="18">Core subunit of the mitochondrial membrane respiratory chain NADH dehydrogenase (Complex I) which catalyzes electron transfer from NADH through the respiratory chain, using ubiquinone as an electron acceptor. Essential for the catalytic activity and assembly of complex I.</text>
</comment>
<evidence type="ECO:0000256" key="15">
    <source>
        <dbReference type="ARBA" id="ARBA00023128"/>
    </source>
</evidence>
<keyword evidence="15 18" id="KW-0496">Mitochondrion</keyword>
<feature type="domain" description="NADH:quinone oxidoreductase/Mrp antiporter transmembrane" evidence="20">
    <location>
        <begin position="24"/>
        <end position="286"/>
    </location>
</feature>
<evidence type="ECO:0000256" key="8">
    <source>
        <dbReference type="ARBA" id="ARBA00022692"/>
    </source>
</evidence>
<keyword evidence="6" id="KW-0813">Transport</keyword>
<accession>A0A482DS71</accession>
<evidence type="ECO:0000313" key="21">
    <source>
        <dbReference type="EMBL" id="QBM10391.1"/>
    </source>
</evidence>
<feature type="transmembrane region" description="Helical" evidence="18">
    <location>
        <begin position="274"/>
        <end position="294"/>
    </location>
</feature>
<feature type="signal peptide" evidence="19">
    <location>
        <begin position="1"/>
        <end position="20"/>
    </location>
</feature>